<dbReference type="PANTHER" id="PTHR12935">
    <property type="entry name" value="GAMMA-GLUTAMYLCYCLOTRANSFERASE"/>
    <property type="match status" value="1"/>
</dbReference>
<evidence type="ECO:0000313" key="6">
    <source>
        <dbReference type="Proteomes" id="UP000799757"/>
    </source>
</evidence>
<dbReference type="Proteomes" id="UP000799757">
    <property type="component" value="Unassembled WGS sequence"/>
</dbReference>
<name>A0A6A6X4A9_9PLEO</name>
<reference evidence="5" key="1">
    <citation type="journal article" date="2020" name="Stud. Mycol.">
        <title>101 Dothideomycetes genomes: a test case for predicting lifestyles and emergence of pathogens.</title>
        <authorList>
            <person name="Haridas S."/>
            <person name="Albert R."/>
            <person name="Binder M."/>
            <person name="Bloem J."/>
            <person name="Labutti K."/>
            <person name="Salamov A."/>
            <person name="Andreopoulos B."/>
            <person name="Baker S."/>
            <person name="Barry K."/>
            <person name="Bills G."/>
            <person name="Bluhm B."/>
            <person name="Cannon C."/>
            <person name="Castanera R."/>
            <person name="Culley D."/>
            <person name="Daum C."/>
            <person name="Ezra D."/>
            <person name="Gonzalez J."/>
            <person name="Henrissat B."/>
            <person name="Kuo A."/>
            <person name="Liang C."/>
            <person name="Lipzen A."/>
            <person name="Lutzoni F."/>
            <person name="Magnuson J."/>
            <person name="Mondo S."/>
            <person name="Nolan M."/>
            <person name="Ohm R."/>
            <person name="Pangilinan J."/>
            <person name="Park H.-J."/>
            <person name="Ramirez L."/>
            <person name="Alfaro M."/>
            <person name="Sun H."/>
            <person name="Tritt A."/>
            <person name="Yoshinaga Y."/>
            <person name="Zwiers L.-H."/>
            <person name="Turgeon B."/>
            <person name="Goodwin S."/>
            <person name="Spatafora J."/>
            <person name="Crous P."/>
            <person name="Grigoriev I."/>
        </authorList>
    </citation>
    <scope>NUCLEOTIDE SEQUENCE</scope>
    <source>
        <strain evidence="5">CBS 109.77</strain>
    </source>
</reference>
<keyword evidence="6" id="KW-1185">Reference proteome</keyword>
<dbReference type="EC" id="4.3.2.9" evidence="1"/>
<organism evidence="5 6">
    <name type="scientific">Melanomma pulvis-pyrius CBS 109.77</name>
    <dbReference type="NCBI Taxonomy" id="1314802"/>
    <lineage>
        <taxon>Eukaryota</taxon>
        <taxon>Fungi</taxon>
        <taxon>Dikarya</taxon>
        <taxon>Ascomycota</taxon>
        <taxon>Pezizomycotina</taxon>
        <taxon>Dothideomycetes</taxon>
        <taxon>Pleosporomycetidae</taxon>
        <taxon>Pleosporales</taxon>
        <taxon>Melanommataceae</taxon>
        <taxon>Melanomma</taxon>
    </lineage>
</organism>
<evidence type="ECO:0000256" key="4">
    <source>
        <dbReference type="PIRSR" id="PIRSR617939-2"/>
    </source>
</evidence>
<protein>
    <recommendedName>
        <fullName evidence="1">gamma-glutamylcyclotransferase</fullName>
        <ecNumber evidence="1">4.3.2.9</ecNumber>
    </recommendedName>
</protein>
<sequence length="293" mass="33723">MLLWFDRKAEIVEASQPLKWPQLPRYDARFKSQNTRLYLAYGSNLCESVFQDNRGIQPISAVNVLVPELQLVWNLPGIPYAEPCYANAQRRLCQNQSLNSNEKPLVGVVYEISEADFAHVLRTEGQGYIDTEVECFRLEQDRKSITTCPDELPFRAHTVLTTEPTTETSDKPRQHMQPSNRYLSLLVTGAREHRLPLEYIISLQSVGTYEASTARKRIGKSLFSFFWFVPVFVAVVLERRMADEHGRIPEWVNRAVSWCFSGMWWTHRFCFKPIFGDGASMRSEAGDGSMQFV</sequence>
<feature type="binding site" evidence="4">
    <location>
        <position position="182"/>
    </location>
    <ligand>
        <name>substrate</name>
    </ligand>
</feature>
<evidence type="ECO:0000256" key="1">
    <source>
        <dbReference type="ARBA" id="ARBA00012346"/>
    </source>
</evidence>
<dbReference type="InterPro" id="IPR017939">
    <property type="entry name" value="G-Glutamylcylcotransferase"/>
</dbReference>
<evidence type="ECO:0000256" key="2">
    <source>
        <dbReference type="ARBA" id="ARBA00023239"/>
    </source>
</evidence>
<dbReference type="AlphaFoldDB" id="A0A6A6X4A9"/>
<dbReference type="PANTHER" id="PTHR12935:SF0">
    <property type="entry name" value="GAMMA-GLUTAMYLCYCLOTRANSFERASE"/>
    <property type="match status" value="1"/>
</dbReference>
<gene>
    <name evidence="5" type="ORF">K505DRAFT_249986</name>
</gene>
<keyword evidence="2" id="KW-0456">Lyase</keyword>
<evidence type="ECO:0000313" key="5">
    <source>
        <dbReference type="EMBL" id="KAF2790984.1"/>
    </source>
</evidence>
<dbReference type="GO" id="GO:0003839">
    <property type="term" value="F:gamma-glutamylcyclotransferase activity"/>
    <property type="evidence" value="ECO:0007669"/>
    <property type="project" value="UniProtKB-EC"/>
</dbReference>
<accession>A0A6A6X4A9</accession>
<dbReference type="OrthoDB" id="2017317at2759"/>
<proteinExistence type="predicted"/>
<dbReference type="Pfam" id="PF13772">
    <property type="entry name" value="AIG2_2"/>
    <property type="match status" value="1"/>
</dbReference>
<dbReference type="Gene3D" id="3.10.490.10">
    <property type="entry name" value="Gamma-glutamyl cyclotransferase-like"/>
    <property type="match status" value="1"/>
</dbReference>
<feature type="active site" description="Proton acceptor" evidence="3">
    <location>
        <position position="124"/>
    </location>
</feature>
<dbReference type="EMBL" id="MU002044">
    <property type="protein sequence ID" value="KAF2790984.1"/>
    <property type="molecule type" value="Genomic_DNA"/>
</dbReference>
<feature type="binding site" evidence="4">
    <location>
        <begin position="38"/>
        <end position="43"/>
    </location>
    <ligand>
        <name>substrate</name>
    </ligand>
</feature>
<evidence type="ECO:0000256" key="3">
    <source>
        <dbReference type="PIRSR" id="PIRSR617939-1"/>
    </source>
</evidence>